<feature type="compositionally biased region" description="Basic and acidic residues" evidence="1">
    <location>
        <begin position="367"/>
        <end position="378"/>
    </location>
</feature>
<feature type="compositionally biased region" description="Basic and acidic residues" evidence="1">
    <location>
        <begin position="706"/>
        <end position="717"/>
    </location>
</feature>
<name>A0A444YJX4_ARAHY</name>
<feature type="compositionally biased region" description="Basic and acidic residues" evidence="1">
    <location>
        <begin position="22"/>
        <end position="33"/>
    </location>
</feature>
<feature type="region of interest" description="Disordered" evidence="1">
    <location>
        <begin position="974"/>
        <end position="993"/>
    </location>
</feature>
<organism evidence="2 3">
    <name type="scientific">Arachis hypogaea</name>
    <name type="common">Peanut</name>
    <dbReference type="NCBI Taxonomy" id="3818"/>
    <lineage>
        <taxon>Eukaryota</taxon>
        <taxon>Viridiplantae</taxon>
        <taxon>Streptophyta</taxon>
        <taxon>Embryophyta</taxon>
        <taxon>Tracheophyta</taxon>
        <taxon>Spermatophyta</taxon>
        <taxon>Magnoliopsida</taxon>
        <taxon>eudicotyledons</taxon>
        <taxon>Gunneridae</taxon>
        <taxon>Pentapetalae</taxon>
        <taxon>rosids</taxon>
        <taxon>fabids</taxon>
        <taxon>Fabales</taxon>
        <taxon>Fabaceae</taxon>
        <taxon>Papilionoideae</taxon>
        <taxon>50 kb inversion clade</taxon>
        <taxon>dalbergioids sensu lato</taxon>
        <taxon>Dalbergieae</taxon>
        <taxon>Pterocarpus clade</taxon>
        <taxon>Arachis</taxon>
    </lineage>
</organism>
<feature type="region of interest" description="Disordered" evidence="1">
    <location>
        <begin position="755"/>
        <end position="776"/>
    </location>
</feature>
<keyword evidence="3" id="KW-1185">Reference proteome</keyword>
<comment type="caution">
    <text evidence="2">The sequence shown here is derived from an EMBL/GenBank/DDBJ whole genome shotgun (WGS) entry which is preliminary data.</text>
</comment>
<dbReference type="Proteomes" id="UP000289738">
    <property type="component" value="Chromosome B06"/>
</dbReference>
<feature type="compositionally biased region" description="Basic and acidic residues" evidence="1">
    <location>
        <begin position="871"/>
        <end position="880"/>
    </location>
</feature>
<feature type="region of interest" description="Disordered" evidence="1">
    <location>
        <begin position="896"/>
        <end position="949"/>
    </location>
</feature>
<dbReference type="EMBL" id="SDMP01000016">
    <property type="protein sequence ID" value="RYR02253.1"/>
    <property type="molecule type" value="Genomic_DNA"/>
</dbReference>
<accession>A0A444YJX4</accession>
<evidence type="ECO:0000313" key="3">
    <source>
        <dbReference type="Proteomes" id="UP000289738"/>
    </source>
</evidence>
<protein>
    <submittedName>
        <fullName evidence="2">Uncharacterized protein</fullName>
    </submittedName>
</protein>
<feature type="region of interest" description="Disordered" evidence="1">
    <location>
        <begin position="339"/>
        <end position="389"/>
    </location>
</feature>
<feature type="compositionally biased region" description="Basic and acidic residues" evidence="1">
    <location>
        <begin position="652"/>
        <end position="661"/>
    </location>
</feature>
<evidence type="ECO:0000313" key="2">
    <source>
        <dbReference type="EMBL" id="RYR02253.1"/>
    </source>
</evidence>
<feature type="region of interest" description="Disordered" evidence="1">
    <location>
        <begin position="677"/>
        <end position="730"/>
    </location>
</feature>
<feature type="region of interest" description="Disordered" evidence="1">
    <location>
        <begin position="831"/>
        <end position="880"/>
    </location>
</feature>
<evidence type="ECO:0000256" key="1">
    <source>
        <dbReference type="SAM" id="MobiDB-lite"/>
    </source>
</evidence>
<feature type="compositionally biased region" description="Basic and acidic residues" evidence="1">
    <location>
        <begin position="925"/>
        <end position="936"/>
    </location>
</feature>
<gene>
    <name evidence="2" type="ORF">Ahy_B06g081070</name>
</gene>
<feature type="region of interest" description="Disordered" evidence="1">
    <location>
        <begin position="416"/>
        <end position="435"/>
    </location>
</feature>
<feature type="region of interest" description="Disordered" evidence="1">
    <location>
        <begin position="616"/>
        <end position="661"/>
    </location>
</feature>
<dbReference type="AlphaFoldDB" id="A0A444YJX4"/>
<reference evidence="2 3" key="1">
    <citation type="submission" date="2019-01" db="EMBL/GenBank/DDBJ databases">
        <title>Sequencing of cultivated peanut Arachis hypogaea provides insights into genome evolution and oil improvement.</title>
        <authorList>
            <person name="Chen X."/>
        </authorList>
    </citation>
    <scope>NUCLEOTIDE SEQUENCE [LARGE SCALE GENOMIC DNA]</scope>
    <source>
        <strain evidence="3">cv. Fuhuasheng</strain>
        <tissue evidence="2">Leaves</tissue>
    </source>
</reference>
<feature type="region of interest" description="Disordered" evidence="1">
    <location>
        <begin position="276"/>
        <end position="320"/>
    </location>
</feature>
<feature type="region of interest" description="Disordered" evidence="1">
    <location>
        <begin position="119"/>
        <end position="138"/>
    </location>
</feature>
<proteinExistence type="predicted"/>
<feature type="region of interest" description="Disordered" evidence="1">
    <location>
        <begin position="1"/>
        <end position="94"/>
    </location>
</feature>
<feature type="compositionally biased region" description="Basic and acidic residues" evidence="1">
    <location>
        <begin position="70"/>
        <end position="81"/>
    </location>
</feature>
<sequence length="1091" mass="123670">MPEENGGGRRELSTPSQHARRERVAPHQRRLEACRSCPVASPPAASSSLQLRRHQRPEPRKVRPRGGTSAREETQKKDCHRSASPPSNCYSRRALSPSPLSFNRRHLCWGSPSLLNEEGEFESASEGRKKESRWRSRSPSSRLLLPSTELVVRGASPTSLLMNRLHPCCDLAQPYTPFILVSKSAQFFPCSDSMYETPWKLLPPSRSKFCAHLFHFTSILLTLDSGTPVAILRISPNSCEHHRDVCSFLPKFRILLSKLVFVSMSRAILRYSKRYHAHPDSDGKKKERKRKERKGETARREWRRKAGAVHAEPTCEERERVAPHHRRLGACCSCPVASPPAASSSLQLRRHQRTEPRKVRPRGGTSAREETQKKDCHRSASPPSNCYSRRALSPSPLSFNRRHLCWGSPSLLNEEGEFESASEGRKKESRWRSRSPSSRLLLPSTELVVRGASPTSLLMNRLHPCCDLAQPYTPFILVSKSAQFFPCSDSMYETPWKLLPPSRSKFCAHLFHFTSILLTLDSGTPAVEVAATVSIQILCSSISFYFNPPHLGFWHSGFDIFGPLGPCFAILRISPNSCEHHRDVCSFLPKFRILLSKLVFVSMSRAILRYSKRYHAHPDSDGKKKERKRKERKGETARREWRRKAGAVHAEPTCEERERVAPHHRRLGACRSCPVASPPAASSSLQLRRHQRPEPRKVRPRGGTSAREETQKKDCHRSASPPSNCYSRRALSPSPLSFNRRHICWGSPSLLNEEGEFESASEGRKKESRWRSRSPSSRLLLPSTELVVRGASPTSLLMNRLHPCCDLAQPYTPFILVSKSAQFFPCSDSMYETHAHPDSDGKKKERKRKERKGETARREWRRKAGAVHAEPTCEERERVAPHHRRLGACRSCPVASPPAASSSLQLRRHQRPEPRKVRPRGGTSAREETQKKDCHRSASPPSNCYSRRALSPSPLSFNRRHICWGSPSLLNEEGEFESASEGRKKESRWRSRSPSSRLLLPSTELVVRGASPTSLLMNRLHPCCDLAQPYTPFILVSKSAQFFPCSDSIRGSCCHRLDPNSVLIYFILLQSSSPWILALRVRYLRSLRTML</sequence>
<feature type="compositionally biased region" description="Basic and acidic residues" evidence="1">
    <location>
        <begin position="1"/>
        <end position="12"/>
    </location>
</feature>
<feature type="compositionally biased region" description="Basic and acidic residues" evidence="1">
    <location>
        <begin position="831"/>
        <end position="843"/>
    </location>
</feature>
<feature type="compositionally biased region" description="Low complexity" evidence="1">
    <location>
        <begin position="36"/>
        <end position="48"/>
    </location>
</feature>